<keyword evidence="3" id="KW-1185">Reference proteome</keyword>
<dbReference type="Gene3D" id="2.60.120.200">
    <property type="match status" value="1"/>
</dbReference>
<comment type="caution">
    <text evidence="2">The sequence shown here is derived from an EMBL/GenBank/DDBJ whole genome shotgun (WGS) entry which is preliminary data.</text>
</comment>
<dbReference type="GO" id="GO:0016787">
    <property type="term" value="F:hydrolase activity"/>
    <property type="evidence" value="ECO:0007669"/>
    <property type="project" value="InterPro"/>
</dbReference>
<dbReference type="GO" id="GO:0005975">
    <property type="term" value="P:carbohydrate metabolic process"/>
    <property type="evidence" value="ECO:0007669"/>
    <property type="project" value="UniProtKB-ARBA"/>
</dbReference>
<dbReference type="InterPro" id="IPR013783">
    <property type="entry name" value="Ig-like_fold"/>
</dbReference>
<proteinExistence type="predicted"/>
<dbReference type="EMBL" id="QKNV01000153">
    <property type="protein sequence ID" value="PZA20699.1"/>
    <property type="molecule type" value="Genomic_DNA"/>
</dbReference>
<dbReference type="InterPro" id="IPR051918">
    <property type="entry name" value="STPP_CPPED1"/>
</dbReference>
<reference evidence="2 3" key="1">
    <citation type="submission" date="2018-06" db="EMBL/GenBank/DDBJ databases">
        <title>Draft genome sequence of Modestobacter versicolor CP153-2.</title>
        <authorList>
            <person name="Gundlapally S.R."/>
        </authorList>
    </citation>
    <scope>NUCLEOTIDE SEQUENCE [LARGE SCALE GENOMIC DNA]</scope>
    <source>
        <strain evidence="2 3">CP153-2</strain>
    </source>
</reference>
<dbReference type="Pfam" id="PF00149">
    <property type="entry name" value="Metallophos"/>
    <property type="match status" value="1"/>
</dbReference>
<dbReference type="PANTHER" id="PTHR43143:SF5">
    <property type="entry name" value="SECRETED PROTEIN"/>
    <property type="match status" value="1"/>
</dbReference>
<evidence type="ECO:0000313" key="2">
    <source>
        <dbReference type="EMBL" id="PZA20699.1"/>
    </source>
</evidence>
<evidence type="ECO:0000259" key="1">
    <source>
        <dbReference type="Pfam" id="PF00149"/>
    </source>
</evidence>
<feature type="domain" description="Calcineurin-like phosphoesterase" evidence="1">
    <location>
        <begin position="60"/>
        <end position="250"/>
    </location>
</feature>
<protein>
    <submittedName>
        <fullName evidence="2">Cell wall anchor protein</fullName>
    </submittedName>
</protein>
<dbReference type="Proteomes" id="UP000247602">
    <property type="component" value="Unassembled WGS sequence"/>
</dbReference>
<dbReference type="PANTHER" id="PTHR43143">
    <property type="entry name" value="METALLOPHOSPHOESTERASE, CALCINEURIN SUPERFAMILY"/>
    <property type="match status" value="1"/>
</dbReference>
<dbReference type="OrthoDB" id="9772095at2"/>
<dbReference type="InterPro" id="IPR029052">
    <property type="entry name" value="Metallo-depent_PP-like"/>
</dbReference>
<sequence>MHLSRSTPARHGDRPGRRAGVRALTGVLATAAALSTVGGAVSAPAAQAADTEPASRFTLAVLPDTQFYSRYAESQFELPERYGDGNNPFAVQTEWLAENADALNVPFVAHLGDVVDQVGQDVEWRTADAAMRTLDDADLPYSILAGNHDVRNSADDLFDDQYDLAQEPFLDWFGPDRAAEQSTYGGSDPTGMNSYHLFEAEGQQFMVLALSWRASDATLAWADQVMAQHPTVPVILTSHEVLNIEPDGVTPKETAYGLRLWDQLIRGNDQIFMTLNGHFHGTSRLVKTNDAGNPVTEIVMDHQMAYEGGNGYLGLFEFDLTNGTISVQTGSPWVVSKPTEKLTAYDQAFLEGDNQQFTLGIDFQQRFAGFAPDFTAGSPDEPSLTQRARDILLDGFVGPDPVTTERPAGTSDFPQVPGTLAHWRMNGLEGTLAEGATIPDVAGGNDLTRVPIAESGSPTAQPGDVTVTGDADPFSSDGAAVCFTGSNKQTNRFSYLTTSADAPVNTAALAGGYTIETFLKIDPSWNQSDNAWMKALVRSGNRSQIGVPETRWDWTASPVALGLSNLKEFQWTEVPIETAKGDRTAWSGEIMVDTWAHVALVNDPAAATTTMYVNGAPVLRNASDTVGHGLDGAMPWLFGSDWVDDRATNGWNGCIGETRVIDHPVGPDQWLTARADLDAVAITSPVVDQGLKPLLRVTGTGLAGATVTVTGAVRATTVVGADGTWTVELTRPLLPGTREVVATQTLGDRTGEASRVRFRVTAVSVVLWPIYKLLGR</sequence>
<organism evidence="2 3">
    <name type="scientific">Modestobacter versicolor</name>
    <dbReference type="NCBI Taxonomy" id="429133"/>
    <lineage>
        <taxon>Bacteria</taxon>
        <taxon>Bacillati</taxon>
        <taxon>Actinomycetota</taxon>
        <taxon>Actinomycetes</taxon>
        <taxon>Geodermatophilales</taxon>
        <taxon>Geodermatophilaceae</taxon>
        <taxon>Modestobacter</taxon>
    </lineage>
</organism>
<name>A0A323V796_9ACTN</name>
<accession>A0A323V796</accession>
<dbReference type="SUPFAM" id="SSF49899">
    <property type="entry name" value="Concanavalin A-like lectins/glucanases"/>
    <property type="match status" value="1"/>
</dbReference>
<dbReference type="Gene3D" id="2.60.40.10">
    <property type="entry name" value="Immunoglobulins"/>
    <property type="match status" value="1"/>
</dbReference>
<gene>
    <name evidence="2" type="ORF">DMO24_14140</name>
</gene>
<dbReference type="InterPro" id="IPR004843">
    <property type="entry name" value="Calcineurin-like_PHP"/>
</dbReference>
<dbReference type="PROSITE" id="PS51318">
    <property type="entry name" value="TAT"/>
    <property type="match status" value="1"/>
</dbReference>
<dbReference type="AlphaFoldDB" id="A0A323V796"/>
<dbReference type="Gene3D" id="3.60.21.10">
    <property type="match status" value="1"/>
</dbReference>
<dbReference type="InterPro" id="IPR006311">
    <property type="entry name" value="TAT_signal"/>
</dbReference>
<dbReference type="InterPro" id="IPR013320">
    <property type="entry name" value="ConA-like_dom_sf"/>
</dbReference>
<dbReference type="SUPFAM" id="SSF56300">
    <property type="entry name" value="Metallo-dependent phosphatases"/>
    <property type="match status" value="1"/>
</dbReference>
<evidence type="ECO:0000313" key="3">
    <source>
        <dbReference type="Proteomes" id="UP000247602"/>
    </source>
</evidence>